<dbReference type="OrthoDB" id="615426at2759"/>
<dbReference type="UniPathway" id="UPA00077">
    <property type="reaction ID" value="UER00155"/>
</dbReference>
<dbReference type="Pfam" id="PF00809">
    <property type="entry name" value="Pterin_bind"/>
    <property type="match status" value="1"/>
</dbReference>
<evidence type="ECO:0000256" key="8">
    <source>
        <dbReference type="SAM" id="MobiDB-lite"/>
    </source>
</evidence>
<dbReference type="Pfam" id="PF01288">
    <property type="entry name" value="HPPK"/>
    <property type="match status" value="1"/>
</dbReference>
<dbReference type="EC" id="2.7.6.3" evidence="2"/>
<dbReference type="GO" id="GO:0046656">
    <property type="term" value="P:folic acid biosynthetic process"/>
    <property type="evidence" value="ECO:0007669"/>
    <property type="project" value="UniProtKB-KW"/>
</dbReference>
<protein>
    <recommendedName>
        <fullName evidence="2">2-amino-4-hydroxy-6-hydroxymethyldihydropteridine diphosphokinase</fullName>
        <ecNumber evidence="2">2.7.6.3</ecNumber>
    </recommendedName>
</protein>
<dbReference type="SUPFAM" id="SSF55083">
    <property type="entry name" value="6-hydroxymethyl-7,8-dihydropterin pyrophosphokinase, HPPK"/>
    <property type="match status" value="1"/>
</dbReference>
<organism evidence="11 12">
    <name type="scientific">Puccinia sorghi</name>
    <dbReference type="NCBI Taxonomy" id="27349"/>
    <lineage>
        <taxon>Eukaryota</taxon>
        <taxon>Fungi</taxon>
        <taxon>Dikarya</taxon>
        <taxon>Basidiomycota</taxon>
        <taxon>Pucciniomycotina</taxon>
        <taxon>Pucciniomycetes</taxon>
        <taxon>Pucciniales</taxon>
        <taxon>Pucciniaceae</taxon>
        <taxon>Puccinia</taxon>
    </lineage>
</organism>
<keyword evidence="3" id="KW-0808">Transferase</keyword>
<reference evidence="11 12" key="1">
    <citation type="submission" date="2015-08" db="EMBL/GenBank/DDBJ databases">
        <title>Next Generation Sequencing and Analysis of the Genome of Puccinia sorghi L Schw, the Causal Agent of Maize Common Rust.</title>
        <authorList>
            <person name="Rochi L."/>
            <person name="Burguener G."/>
            <person name="Darino M."/>
            <person name="Turjanski A."/>
            <person name="Kreff E."/>
            <person name="Dieguez M.J."/>
            <person name="Sacco F."/>
        </authorList>
    </citation>
    <scope>NUCLEOTIDE SEQUENCE [LARGE SCALE GENOMIC DNA]</scope>
    <source>
        <strain evidence="11 12">RO10H11247</strain>
    </source>
</reference>
<evidence type="ECO:0000259" key="9">
    <source>
        <dbReference type="Pfam" id="PF00809"/>
    </source>
</evidence>
<evidence type="ECO:0000256" key="6">
    <source>
        <dbReference type="ARBA" id="ARBA00022840"/>
    </source>
</evidence>
<feature type="region of interest" description="Disordered" evidence="8">
    <location>
        <begin position="344"/>
        <end position="370"/>
    </location>
</feature>
<evidence type="ECO:0000256" key="7">
    <source>
        <dbReference type="ARBA" id="ARBA00022909"/>
    </source>
</evidence>
<gene>
    <name evidence="11" type="ORF">VP01_515g13</name>
</gene>
<comment type="pathway">
    <text evidence="1">Cofactor biosynthesis; tetrahydrofolate biosynthesis; 2-amino-4-hydroxy-6-hydroxymethyl-7,8-dihydropteridine diphosphate from 7,8-dihydroneopterin triphosphate: step 4/4.</text>
</comment>
<feature type="domain" description="7,8-dihydro-6-hydroxymethylpterin-pyrophosphokinase" evidence="10">
    <location>
        <begin position="10"/>
        <end position="76"/>
    </location>
</feature>
<evidence type="ECO:0000259" key="10">
    <source>
        <dbReference type="Pfam" id="PF01288"/>
    </source>
</evidence>
<name>A0A0L6ULP1_9BASI</name>
<proteinExistence type="predicted"/>
<dbReference type="SUPFAM" id="SSF51717">
    <property type="entry name" value="Dihydropteroate synthetase-like"/>
    <property type="match status" value="1"/>
</dbReference>
<keyword evidence="7" id="KW-0289">Folate biosynthesis</keyword>
<evidence type="ECO:0000313" key="12">
    <source>
        <dbReference type="Proteomes" id="UP000037035"/>
    </source>
</evidence>
<dbReference type="InterPro" id="IPR035907">
    <property type="entry name" value="Hppk_sf"/>
</dbReference>
<dbReference type="GO" id="GO:0046654">
    <property type="term" value="P:tetrahydrofolate biosynthetic process"/>
    <property type="evidence" value="ECO:0007669"/>
    <property type="project" value="UniProtKB-UniPathway"/>
</dbReference>
<dbReference type="PANTHER" id="PTHR20941">
    <property type="entry name" value="FOLATE SYNTHESIS PROTEINS"/>
    <property type="match status" value="1"/>
</dbReference>
<dbReference type="InterPro" id="IPR000550">
    <property type="entry name" value="Hppk"/>
</dbReference>
<dbReference type="PANTHER" id="PTHR20941:SF1">
    <property type="entry name" value="FOLIC ACID SYNTHESIS PROTEIN FOL1"/>
    <property type="match status" value="1"/>
</dbReference>
<dbReference type="Gene3D" id="3.20.20.20">
    <property type="entry name" value="Dihydropteroate synthase-like"/>
    <property type="match status" value="1"/>
</dbReference>
<dbReference type="InterPro" id="IPR000489">
    <property type="entry name" value="Pterin-binding_dom"/>
</dbReference>
<dbReference type="GO" id="GO:0005524">
    <property type="term" value="F:ATP binding"/>
    <property type="evidence" value="ECO:0007669"/>
    <property type="project" value="UniProtKB-KW"/>
</dbReference>
<dbReference type="VEuPathDB" id="FungiDB:VP01_515g13"/>
<dbReference type="Proteomes" id="UP000037035">
    <property type="component" value="Unassembled WGS sequence"/>
</dbReference>
<evidence type="ECO:0000256" key="2">
    <source>
        <dbReference type="ARBA" id="ARBA00013253"/>
    </source>
</evidence>
<evidence type="ECO:0000256" key="1">
    <source>
        <dbReference type="ARBA" id="ARBA00005051"/>
    </source>
</evidence>
<dbReference type="GO" id="GO:0016301">
    <property type="term" value="F:kinase activity"/>
    <property type="evidence" value="ECO:0007669"/>
    <property type="project" value="UniProtKB-KW"/>
</dbReference>
<evidence type="ECO:0000256" key="3">
    <source>
        <dbReference type="ARBA" id="ARBA00022679"/>
    </source>
</evidence>
<comment type="caution">
    <text evidence="11">The sequence shown here is derived from an EMBL/GenBank/DDBJ whole genome shotgun (WGS) entry which is preliminary data.</text>
</comment>
<dbReference type="GO" id="GO:0004156">
    <property type="term" value="F:dihydropteroate synthase activity"/>
    <property type="evidence" value="ECO:0007669"/>
    <property type="project" value="TreeGrafter"/>
</dbReference>
<evidence type="ECO:0000256" key="5">
    <source>
        <dbReference type="ARBA" id="ARBA00022777"/>
    </source>
</evidence>
<evidence type="ECO:0000313" key="11">
    <source>
        <dbReference type="EMBL" id="KNZ49197.1"/>
    </source>
</evidence>
<feature type="domain" description="Pterin-binding" evidence="9">
    <location>
        <begin position="223"/>
        <end position="327"/>
    </location>
</feature>
<dbReference type="STRING" id="27349.A0A0L6ULP1"/>
<dbReference type="GO" id="GO:0003848">
    <property type="term" value="F:2-amino-4-hydroxy-6-hydroxymethyldihydropteridine diphosphokinase activity"/>
    <property type="evidence" value="ECO:0007669"/>
    <property type="project" value="UniProtKB-EC"/>
</dbReference>
<dbReference type="AlphaFoldDB" id="A0A0L6ULP1"/>
<sequence length="370" mass="41364">MVFLSPPSFPQELLKLIKQIEADQSRIPQNVPQNSPRQINIDILLYNLDIIRQHDLVIPQAGILERQFVLDPLTEFIDKTCNIVLSRFLIFSLTDSVDQPNSIKLIFSKALKSVKMLLANLLGDTADTGHVRRLHQISAAGRRTLDLTSLTYLMTPCGTRSSMSLRVPMSWTLGNADLAWGRRRARSNGDRTDDAGDWDPVAPPGGLPNQHRHVSCSHQGWGNDFQSLGEADPDMLATVTLLDVSYVLMRMRKNPRTMGQLTSYRFPCWRAQRACGQGQTGIKHWSLIVDPGFGFAKDFAGNCCLLEGLGELRKQRRTVACYPASRILSACLANSFWPASSTSCSRQQRQPASPPWPQQTSAPDHHCYQP</sequence>
<keyword evidence="5" id="KW-0418">Kinase</keyword>
<dbReference type="InterPro" id="IPR011005">
    <property type="entry name" value="Dihydropteroate_synth-like_sf"/>
</dbReference>
<feature type="region of interest" description="Disordered" evidence="8">
    <location>
        <begin position="184"/>
        <end position="211"/>
    </location>
</feature>
<dbReference type="InterPro" id="IPR045031">
    <property type="entry name" value="DHP_synth-like"/>
</dbReference>
<dbReference type="Gene3D" id="3.30.70.560">
    <property type="entry name" value="7,8-Dihydro-6-hydroxymethylpterin-pyrophosphokinase HPPK"/>
    <property type="match status" value="1"/>
</dbReference>
<keyword evidence="4" id="KW-0547">Nucleotide-binding</keyword>
<accession>A0A0L6ULP1</accession>
<keyword evidence="12" id="KW-1185">Reference proteome</keyword>
<keyword evidence="6" id="KW-0067">ATP-binding</keyword>
<dbReference type="GO" id="GO:0005740">
    <property type="term" value="C:mitochondrial envelope"/>
    <property type="evidence" value="ECO:0007669"/>
    <property type="project" value="TreeGrafter"/>
</dbReference>
<dbReference type="EMBL" id="LAVV01010342">
    <property type="protein sequence ID" value="KNZ49197.1"/>
    <property type="molecule type" value="Genomic_DNA"/>
</dbReference>
<evidence type="ECO:0000256" key="4">
    <source>
        <dbReference type="ARBA" id="ARBA00022741"/>
    </source>
</evidence>